<dbReference type="PANTHER" id="PTHR34512:SF30">
    <property type="entry name" value="OUTER MEMBRANE PROTEIN ASSEMBLY FACTOR BAMB"/>
    <property type="match status" value="1"/>
</dbReference>
<accession>A0A386ZB45</accession>
<protein>
    <recommendedName>
        <fullName evidence="2">Pyrrolo-quinoline quinone repeat domain-containing protein</fullName>
    </recommendedName>
</protein>
<dbReference type="PANTHER" id="PTHR34512">
    <property type="entry name" value="CELL SURFACE PROTEIN"/>
    <property type="match status" value="1"/>
</dbReference>
<dbReference type="Pfam" id="PF13360">
    <property type="entry name" value="PQQ_2"/>
    <property type="match status" value="1"/>
</dbReference>
<dbReference type="InterPro" id="IPR015943">
    <property type="entry name" value="WD40/YVTN_repeat-like_dom_sf"/>
</dbReference>
<proteinExistence type="predicted"/>
<dbReference type="InterPro" id="IPR006311">
    <property type="entry name" value="TAT_signal"/>
</dbReference>
<dbReference type="InterPro" id="IPR011047">
    <property type="entry name" value="Quinoprotein_ADH-like_sf"/>
</dbReference>
<dbReference type="Gene3D" id="2.130.10.10">
    <property type="entry name" value="YVTN repeat-like/Quinoprotein amine dehydrogenase"/>
    <property type="match status" value="1"/>
</dbReference>
<dbReference type="RefSeq" id="WP_120737224.1">
    <property type="nucleotide sequence ID" value="NZ_CP032568.1"/>
</dbReference>
<dbReference type="PROSITE" id="PS51257">
    <property type="entry name" value="PROKAR_LIPOPROTEIN"/>
    <property type="match status" value="1"/>
</dbReference>
<reference evidence="3 4" key="1">
    <citation type="submission" date="2018-09" db="EMBL/GenBank/DDBJ databases">
        <title>Nocardia yunnanensis sp. nov., an actinomycete isolated from a soil sample.</title>
        <authorList>
            <person name="Zhang J."/>
        </authorList>
    </citation>
    <scope>NUCLEOTIDE SEQUENCE [LARGE SCALE GENOMIC DNA]</scope>
    <source>
        <strain evidence="3 4">CFHS0054</strain>
    </source>
</reference>
<dbReference type="OrthoDB" id="9762169at2"/>
<feature type="signal peptide" evidence="1">
    <location>
        <begin position="1"/>
        <end position="22"/>
    </location>
</feature>
<name>A0A386ZB45_9NOCA</name>
<dbReference type="SUPFAM" id="SSF50998">
    <property type="entry name" value="Quinoprotein alcohol dehydrogenase-like"/>
    <property type="match status" value="1"/>
</dbReference>
<feature type="chain" id="PRO_5017190918" description="Pyrrolo-quinoline quinone repeat domain-containing protein" evidence="1">
    <location>
        <begin position="23"/>
        <end position="370"/>
    </location>
</feature>
<evidence type="ECO:0000313" key="3">
    <source>
        <dbReference type="EMBL" id="AYF75072.1"/>
    </source>
</evidence>
<feature type="domain" description="Pyrrolo-quinoline quinone repeat" evidence="2">
    <location>
        <begin position="113"/>
        <end position="255"/>
    </location>
</feature>
<dbReference type="EMBL" id="CP032568">
    <property type="protein sequence ID" value="AYF75072.1"/>
    <property type="molecule type" value="Genomic_DNA"/>
</dbReference>
<evidence type="ECO:0000256" key="1">
    <source>
        <dbReference type="SAM" id="SignalP"/>
    </source>
</evidence>
<keyword evidence="4" id="KW-1185">Reference proteome</keyword>
<dbReference type="PROSITE" id="PS51318">
    <property type="entry name" value="TAT"/>
    <property type="match status" value="1"/>
</dbReference>
<keyword evidence="1" id="KW-0732">Signal</keyword>
<dbReference type="Proteomes" id="UP000267164">
    <property type="component" value="Chromosome"/>
</dbReference>
<gene>
    <name evidence="3" type="ORF">D7D52_15725</name>
</gene>
<organism evidence="3 4">
    <name type="scientific">Nocardia yunnanensis</name>
    <dbReference type="NCBI Taxonomy" id="2382165"/>
    <lineage>
        <taxon>Bacteria</taxon>
        <taxon>Bacillati</taxon>
        <taxon>Actinomycetota</taxon>
        <taxon>Actinomycetes</taxon>
        <taxon>Mycobacteriales</taxon>
        <taxon>Nocardiaceae</taxon>
        <taxon>Nocardia</taxon>
    </lineage>
</organism>
<evidence type="ECO:0000259" key="2">
    <source>
        <dbReference type="Pfam" id="PF13360"/>
    </source>
</evidence>
<dbReference type="AlphaFoldDB" id="A0A386ZB45"/>
<dbReference type="InterPro" id="IPR002372">
    <property type="entry name" value="PQQ_rpt_dom"/>
</dbReference>
<evidence type="ECO:0000313" key="4">
    <source>
        <dbReference type="Proteomes" id="UP000267164"/>
    </source>
</evidence>
<dbReference type="KEGG" id="nyu:D7D52_15725"/>
<sequence length="370" mass="38517">MLRNRRKVLRDGAILLTAGALAACTSPRRETDTAASGSIAWEYGVDGGVRGLRYAAGGVVVQTDAGLAGVTAKSGREAWRLPITTHGISTRSCAWGSTLVVCGTEPDADVQRAVAVEVASGERKWTFDAPAGVELEGVFGVRDQLLYLIATGSGKGGREVWAVDLRDKSVRWQVPCENAELFVPEPDSPLYTCDQGALSALDPAIGATLWSRPGDLGARATLGSGLVAGAVLATDGAHTVSGLDPKTGAALWNTPALPYPADTVFGSADAYYLCDGAKLHAMRPGGEAQPLWSLTLSDTGETAGAAGYSATGAFYLLTARTLRAIDARTSKIRWMQSIPDRSGSEVPFAVGDAHCYAESADGASVVAFVR</sequence>